<dbReference type="Proteomes" id="UP001165064">
    <property type="component" value="Unassembled WGS sequence"/>
</dbReference>
<reference evidence="1" key="1">
    <citation type="submission" date="2023-04" db="EMBL/GenBank/DDBJ databases">
        <title>Ambrosiozyma monospora NBRC 10751.</title>
        <authorList>
            <person name="Ichikawa N."/>
            <person name="Sato H."/>
            <person name="Tonouchi N."/>
        </authorList>
    </citation>
    <scope>NUCLEOTIDE SEQUENCE</scope>
    <source>
        <strain evidence="1">NBRC 10751</strain>
    </source>
</reference>
<protein>
    <submittedName>
        <fullName evidence="1">Unnamed protein product</fullName>
    </submittedName>
</protein>
<evidence type="ECO:0000313" key="2">
    <source>
        <dbReference type="Proteomes" id="UP001165064"/>
    </source>
</evidence>
<organism evidence="1 2">
    <name type="scientific">Ambrosiozyma monospora</name>
    <name type="common">Yeast</name>
    <name type="synonym">Endomycopsis monosporus</name>
    <dbReference type="NCBI Taxonomy" id="43982"/>
    <lineage>
        <taxon>Eukaryota</taxon>
        <taxon>Fungi</taxon>
        <taxon>Dikarya</taxon>
        <taxon>Ascomycota</taxon>
        <taxon>Saccharomycotina</taxon>
        <taxon>Pichiomycetes</taxon>
        <taxon>Pichiales</taxon>
        <taxon>Pichiaceae</taxon>
        <taxon>Ambrosiozyma</taxon>
    </lineage>
</organism>
<evidence type="ECO:0000313" key="1">
    <source>
        <dbReference type="EMBL" id="GME77491.1"/>
    </source>
</evidence>
<keyword evidence="2" id="KW-1185">Reference proteome</keyword>
<accession>A0ACB5SZZ0</accession>
<dbReference type="EMBL" id="BSXS01001867">
    <property type="protein sequence ID" value="GME77491.1"/>
    <property type="molecule type" value="Genomic_DNA"/>
</dbReference>
<gene>
    <name evidence="1" type="ORF">Amon02_000305600</name>
</gene>
<comment type="caution">
    <text evidence="1">The sequence shown here is derived from an EMBL/GenBank/DDBJ whole genome shotgun (WGS) entry which is preliminary data.</text>
</comment>
<proteinExistence type="predicted"/>
<sequence>MAPIMNKNKPVFYRRPETRKRRKKGTGHRKHYKPLRGIKLVKKTDEILALIQTHKEKLNAVKMKSKERLEQLDERIGELLDLKLVKQMVKEGVPEDDEGVKKQLKKCGELMKDEKDVYSLQF</sequence>
<name>A0ACB5SZZ0_AMBMO</name>